<dbReference type="Proteomes" id="UP000623467">
    <property type="component" value="Unassembled WGS sequence"/>
</dbReference>
<dbReference type="AlphaFoldDB" id="A0A8H6ZDL0"/>
<sequence length="110" mass="12425">MEDLEHPKAYFLPFVRTRGQTTLSCPLFATFSSSLVSSASTAKAHRRRDTYRAFNRQLRLSTRHSSFSRPPRLFAFLHGRVFALIADAHSTPRRLEVAGALGRLQPEALP</sequence>
<accession>A0A8H6ZDL0</accession>
<gene>
    <name evidence="1" type="ORF">MSAN_00442100</name>
</gene>
<proteinExistence type="predicted"/>
<keyword evidence="2" id="KW-1185">Reference proteome</keyword>
<reference evidence="1" key="1">
    <citation type="submission" date="2020-05" db="EMBL/GenBank/DDBJ databases">
        <title>Mycena genomes resolve the evolution of fungal bioluminescence.</title>
        <authorList>
            <person name="Tsai I.J."/>
        </authorList>
    </citation>
    <scope>NUCLEOTIDE SEQUENCE</scope>
    <source>
        <strain evidence="1">160909Yilan</strain>
    </source>
</reference>
<evidence type="ECO:0000313" key="1">
    <source>
        <dbReference type="EMBL" id="KAF7375539.1"/>
    </source>
</evidence>
<evidence type="ECO:0000313" key="2">
    <source>
        <dbReference type="Proteomes" id="UP000623467"/>
    </source>
</evidence>
<dbReference type="EMBL" id="JACAZH010000002">
    <property type="protein sequence ID" value="KAF7375539.1"/>
    <property type="molecule type" value="Genomic_DNA"/>
</dbReference>
<name>A0A8H6ZDL0_9AGAR</name>
<protein>
    <submittedName>
        <fullName evidence="1">Uncharacterized protein</fullName>
    </submittedName>
</protein>
<organism evidence="1 2">
    <name type="scientific">Mycena sanguinolenta</name>
    <dbReference type="NCBI Taxonomy" id="230812"/>
    <lineage>
        <taxon>Eukaryota</taxon>
        <taxon>Fungi</taxon>
        <taxon>Dikarya</taxon>
        <taxon>Basidiomycota</taxon>
        <taxon>Agaricomycotina</taxon>
        <taxon>Agaricomycetes</taxon>
        <taxon>Agaricomycetidae</taxon>
        <taxon>Agaricales</taxon>
        <taxon>Marasmiineae</taxon>
        <taxon>Mycenaceae</taxon>
        <taxon>Mycena</taxon>
    </lineage>
</organism>
<comment type="caution">
    <text evidence="1">The sequence shown here is derived from an EMBL/GenBank/DDBJ whole genome shotgun (WGS) entry which is preliminary data.</text>
</comment>